<sequence length="52" mass="5910">MQTNQRSILAQKPMLANSIGSKKRLLPNFKINFCKNFEGLGGRLSFCPHFQV</sequence>
<dbReference type="AlphaFoldDB" id="A0A198US01"/>
<evidence type="ECO:0000313" key="3">
    <source>
        <dbReference type="Proteomes" id="UP000078228"/>
    </source>
</evidence>
<reference evidence="3 4" key="1">
    <citation type="journal article" date="2016" name="Genome Biol. Evol.">
        <title>Comparative Genomic Analyses of the Moraxella catarrhalis Serosensitive and Seroresistant Lineages Demonstrate Their Independent Evolution.</title>
        <authorList>
            <person name="Earl J.P."/>
            <person name="de Vries S.P."/>
            <person name="Ahmed A."/>
            <person name="Powell E."/>
            <person name="Schultz M.P."/>
            <person name="Hermans P.W."/>
            <person name="Hill D.J."/>
            <person name="Zhou Z."/>
            <person name="Constantinidou C.I."/>
            <person name="Hu F.Z."/>
            <person name="Bootsma H.J."/>
            <person name="Ehrlich G.D."/>
        </authorList>
    </citation>
    <scope>NUCLEOTIDE SEQUENCE [LARGE SCALE GENOMIC DNA]</scope>
    <source>
        <strain evidence="1 3">Z7542</strain>
        <strain evidence="2 4">Z7574</strain>
    </source>
</reference>
<dbReference type="EMBL" id="LXHE01000024">
    <property type="protein sequence ID" value="OAU99126.1"/>
    <property type="molecule type" value="Genomic_DNA"/>
</dbReference>
<organism evidence="1 3">
    <name type="scientific">Moraxella catarrhalis</name>
    <name type="common">Branhamella catarrhalis</name>
    <dbReference type="NCBI Taxonomy" id="480"/>
    <lineage>
        <taxon>Bacteria</taxon>
        <taxon>Pseudomonadati</taxon>
        <taxon>Pseudomonadota</taxon>
        <taxon>Gammaproteobacteria</taxon>
        <taxon>Moraxellales</taxon>
        <taxon>Moraxellaceae</taxon>
        <taxon>Moraxella</taxon>
    </lineage>
</organism>
<evidence type="ECO:0000313" key="1">
    <source>
        <dbReference type="EMBL" id="OAU95760.1"/>
    </source>
</evidence>
<protein>
    <submittedName>
        <fullName evidence="1">Uncharacterized protein</fullName>
    </submittedName>
</protein>
<dbReference type="EMBL" id="LXHC01000022">
    <property type="protein sequence ID" value="OAU95760.1"/>
    <property type="molecule type" value="Genomic_DNA"/>
</dbReference>
<keyword evidence="3" id="KW-1185">Reference proteome</keyword>
<comment type="caution">
    <text evidence="1">The sequence shown here is derived from an EMBL/GenBank/DDBJ whole genome shotgun (WGS) entry which is preliminary data.</text>
</comment>
<dbReference type="Proteomes" id="UP000078446">
    <property type="component" value="Unassembled WGS sequence"/>
</dbReference>
<name>A0A198US01_MORCA</name>
<dbReference type="Proteomes" id="UP000078228">
    <property type="component" value="Unassembled WGS sequence"/>
</dbReference>
<gene>
    <name evidence="2" type="ORF">AO382_2148</name>
    <name evidence="1" type="ORF">AO384_1366</name>
</gene>
<evidence type="ECO:0000313" key="2">
    <source>
        <dbReference type="EMBL" id="OAU99126.1"/>
    </source>
</evidence>
<evidence type="ECO:0000313" key="4">
    <source>
        <dbReference type="Proteomes" id="UP000078446"/>
    </source>
</evidence>
<proteinExistence type="predicted"/>
<accession>A0A198US01</accession>
<dbReference type="PATRIC" id="fig|480.236.peg.507"/>